<evidence type="ECO:0000256" key="1">
    <source>
        <dbReference type="ARBA" id="ARBA00000612"/>
    </source>
</evidence>
<comment type="caution">
    <text evidence="9">The sequence shown here is derived from an EMBL/GenBank/DDBJ whole genome shotgun (WGS) entry which is preliminary data.</text>
</comment>
<dbReference type="AlphaFoldDB" id="A0A7W7C7Q8"/>
<dbReference type="Proteomes" id="UP000533598">
    <property type="component" value="Unassembled WGS sequence"/>
</dbReference>
<evidence type="ECO:0000256" key="6">
    <source>
        <dbReference type="ARBA" id="ARBA00023049"/>
    </source>
</evidence>
<sequence>MLQNKIRRLVVGVVTAAASLLVVISPAAAETSAVRVIKYDTSQAQEFKAAWDEGARVWNASVRNVRLEPGTPAQIRILADNGWPRAQVSGLGRGTVWMGRTAVNDGHHIPRITAHELGHILGLPDRRTGLCVDLMSGASAGTSCKNTNPNAAEKAQVERNFAGGFQAVTPSSPDGSDWALAG</sequence>
<name>A0A7W7C7Q8_9PSEU</name>
<dbReference type="SUPFAM" id="SSF55486">
    <property type="entry name" value="Metalloproteases ('zincins'), catalytic domain"/>
    <property type="match status" value="1"/>
</dbReference>
<dbReference type="GO" id="GO:0006508">
    <property type="term" value="P:proteolysis"/>
    <property type="evidence" value="ECO:0007669"/>
    <property type="project" value="InterPro"/>
</dbReference>
<evidence type="ECO:0000256" key="5">
    <source>
        <dbReference type="ARBA" id="ARBA00022723"/>
    </source>
</evidence>
<accession>A0A7W7C7Q8</accession>
<dbReference type="Pfam" id="PF02031">
    <property type="entry name" value="Peptidase_M7"/>
    <property type="match status" value="1"/>
</dbReference>
<protein>
    <recommendedName>
        <fullName evidence="4">Extracellular small neutral protease</fullName>
        <ecNumber evidence="3">3.4.24.77</ecNumber>
    </recommendedName>
    <alternativeName>
        <fullName evidence="7">Snapalysin</fullName>
    </alternativeName>
</protein>
<keyword evidence="9" id="KW-0378">Hydrolase</keyword>
<dbReference type="InterPro" id="IPR024079">
    <property type="entry name" value="MetalloPept_cat_dom_sf"/>
</dbReference>
<keyword evidence="5" id="KW-0479">Metal-binding</keyword>
<proteinExistence type="inferred from homology"/>
<reference evidence="9 10" key="1">
    <citation type="submission" date="2020-08" db="EMBL/GenBank/DDBJ databases">
        <title>Sequencing the genomes of 1000 actinobacteria strains.</title>
        <authorList>
            <person name="Klenk H.-P."/>
        </authorList>
    </citation>
    <scope>NUCLEOTIDE SEQUENCE [LARGE SCALE GENOMIC DNA]</scope>
    <source>
        <strain evidence="9 10">DSM 44230</strain>
    </source>
</reference>
<dbReference type="GO" id="GO:0004222">
    <property type="term" value="F:metalloendopeptidase activity"/>
    <property type="evidence" value="ECO:0007669"/>
    <property type="project" value="InterPro"/>
</dbReference>
<dbReference type="Gene3D" id="3.40.390.10">
    <property type="entry name" value="Collagenase (Catalytic Domain)"/>
    <property type="match status" value="1"/>
</dbReference>
<dbReference type="GO" id="GO:0008270">
    <property type="term" value="F:zinc ion binding"/>
    <property type="evidence" value="ECO:0007669"/>
    <property type="project" value="InterPro"/>
</dbReference>
<evidence type="ECO:0000256" key="2">
    <source>
        <dbReference type="ARBA" id="ARBA00006571"/>
    </source>
</evidence>
<evidence type="ECO:0000256" key="7">
    <source>
        <dbReference type="ARBA" id="ARBA00029927"/>
    </source>
</evidence>
<keyword evidence="6" id="KW-0482">Metalloprotease</keyword>
<keyword evidence="8" id="KW-0732">Signal</keyword>
<organism evidence="9 10">
    <name type="scientific">Crossiella cryophila</name>
    <dbReference type="NCBI Taxonomy" id="43355"/>
    <lineage>
        <taxon>Bacteria</taxon>
        <taxon>Bacillati</taxon>
        <taxon>Actinomycetota</taxon>
        <taxon>Actinomycetes</taxon>
        <taxon>Pseudonocardiales</taxon>
        <taxon>Pseudonocardiaceae</taxon>
        <taxon>Crossiella</taxon>
    </lineage>
</organism>
<comment type="similarity">
    <text evidence="2">Belongs to the peptidase M7 family.</text>
</comment>
<evidence type="ECO:0000256" key="3">
    <source>
        <dbReference type="ARBA" id="ARBA00012325"/>
    </source>
</evidence>
<dbReference type="GO" id="GO:0005576">
    <property type="term" value="C:extracellular region"/>
    <property type="evidence" value="ECO:0007669"/>
    <property type="project" value="InterPro"/>
</dbReference>
<dbReference type="InterPro" id="IPR000013">
    <property type="entry name" value="Peptidase_M7"/>
</dbReference>
<dbReference type="PRINTS" id="PR00787">
    <property type="entry name" value="NEUTRALPTASE"/>
</dbReference>
<dbReference type="EC" id="3.4.24.77" evidence="3"/>
<feature type="chain" id="PRO_5031053977" description="Extracellular small neutral protease" evidence="8">
    <location>
        <begin position="30"/>
        <end position="182"/>
    </location>
</feature>
<dbReference type="RefSeq" id="WP_185001889.1">
    <property type="nucleotide sequence ID" value="NZ_BAAAUI010000021.1"/>
</dbReference>
<feature type="signal peptide" evidence="8">
    <location>
        <begin position="1"/>
        <end position="29"/>
    </location>
</feature>
<evidence type="ECO:0000256" key="8">
    <source>
        <dbReference type="SAM" id="SignalP"/>
    </source>
</evidence>
<keyword evidence="6" id="KW-0645">Protease</keyword>
<dbReference type="EMBL" id="JACHMH010000001">
    <property type="protein sequence ID" value="MBB4676007.1"/>
    <property type="molecule type" value="Genomic_DNA"/>
</dbReference>
<evidence type="ECO:0000313" key="10">
    <source>
        <dbReference type="Proteomes" id="UP000533598"/>
    </source>
</evidence>
<evidence type="ECO:0000313" key="9">
    <source>
        <dbReference type="EMBL" id="MBB4676007.1"/>
    </source>
</evidence>
<keyword evidence="10" id="KW-1185">Reference proteome</keyword>
<evidence type="ECO:0000256" key="4">
    <source>
        <dbReference type="ARBA" id="ARBA00019129"/>
    </source>
</evidence>
<comment type="catalytic activity">
    <reaction evidence="1">
        <text>Hydrolyzes proteins with a preference for Tyr or Phe in the P1' position. Has no action on amino-acid p-nitroanilides.</text>
        <dbReference type="EC" id="3.4.24.77"/>
    </reaction>
</comment>
<gene>
    <name evidence="9" type="ORF">HNR67_002125</name>
</gene>